<proteinExistence type="predicted"/>
<accession>A0A183I9S7</accession>
<reference evidence="1 2" key="2">
    <citation type="submission" date="2018-11" db="EMBL/GenBank/DDBJ databases">
        <authorList>
            <consortium name="Pathogen Informatics"/>
        </authorList>
    </citation>
    <scope>NUCLEOTIDE SEQUENCE [LARGE SCALE GENOMIC DNA]</scope>
</reference>
<evidence type="ECO:0000313" key="1">
    <source>
        <dbReference type="EMBL" id="VDO82849.1"/>
    </source>
</evidence>
<reference evidence="3" key="1">
    <citation type="submission" date="2016-06" db="UniProtKB">
        <authorList>
            <consortium name="WormBaseParasite"/>
        </authorList>
    </citation>
    <scope>IDENTIFICATION</scope>
</reference>
<dbReference type="WBParaSite" id="SBAD_0000038901-mRNA-1">
    <property type="protein sequence ID" value="SBAD_0000038901-mRNA-1"/>
    <property type="gene ID" value="SBAD_0000038901"/>
</dbReference>
<gene>
    <name evidence="1" type="ORF">SBAD_LOCUS371</name>
</gene>
<dbReference type="AlphaFoldDB" id="A0A183I9S7"/>
<sequence>MGLLREGFHERQGIDRFSDGCRCRIDRKPKDGSMDIDFYLIILWTTLHFRRMQHSATASKYIYIRICPTVGKSALVGGFLGEEASRLNARGTASKLIC</sequence>
<evidence type="ECO:0000313" key="3">
    <source>
        <dbReference type="WBParaSite" id="SBAD_0000038901-mRNA-1"/>
    </source>
</evidence>
<protein>
    <submittedName>
        <fullName evidence="1 3">Uncharacterized protein</fullName>
    </submittedName>
</protein>
<dbReference type="EMBL" id="UZAM01000849">
    <property type="protein sequence ID" value="VDO82849.1"/>
    <property type="molecule type" value="Genomic_DNA"/>
</dbReference>
<name>A0A183I9S7_9BILA</name>
<dbReference type="Proteomes" id="UP000270296">
    <property type="component" value="Unassembled WGS sequence"/>
</dbReference>
<keyword evidence="2" id="KW-1185">Reference proteome</keyword>
<evidence type="ECO:0000313" key="2">
    <source>
        <dbReference type="Proteomes" id="UP000270296"/>
    </source>
</evidence>
<organism evidence="3">
    <name type="scientific">Soboliphyme baturini</name>
    <dbReference type="NCBI Taxonomy" id="241478"/>
    <lineage>
        <taxon>Eukaryota</taxon>
        <taxon>Metazoa</taxon>
        <taxon>Ecdysozoa</taxon>
        <taxon>Nematoda</taxon>
        <taxon>Enoplea</taxon>
        <taxon>Dorylaimia</taxon>
        <taxon>Dioctophymatida</taxon>
        <taxon>Dioctophymatoidea</taxon>
        <taxon>Soboliphymatidae</taxon>
        <taxon>Soboliphyme</taxon>
    </lineage>
</organism>